<name>A0A1E5QLW7_9CYAN</name>
<evidence type="ECO:0000313" key="2">
    <source>
        <dbReference type="EMBL" id="OEJ75353.1"/>
    </source>
</evidence>
<organism evidence="2">
    <name type="scientific">Desertifilum tharense IPPAS B-1220</name>
    <dbReference type="NCBI Taxonomy" id="1781255"/>
    <lineage>
        <taxon>Bacteria</taxon>
        <taxon>Bacillati</taxon>
        <taxon>Cyanobacteriota</taxon>
        <taxon>Cyanophyceae</taxon>
        <taxon>Desertifilales</taxon>
        <taxon>Desertifilaceae</taxon>
        <taxon>Desertifilum</taxon>
    </lineage>
</organism>
<sequence>MKAIEAIGRIDEHGQIVLDRALEVTNFDRVRVLVLFPDSVADSDPPDLQLEETQTEMEMDIERSDRADKQRPNPLDDLWERIEEEV</sequence>
<dbReference type="RefSeq" id="WP_069967083.1">
    <property type="nucleotide sequence ID" value="NZ_CM124774.1"/>
</dbReference>
<feature type="region of interest" description="Disordered" evidence="1">
    <location>
        <begin position="57"/>
        <end position="86"/>
    </location>
</feature>
<proteinExistence type="predicted"/>
<protein>
    <submittedName>
        <fullName evidence="2">Uncharacterized protein</fullName>
    </submittedName>
</protein>
<accession>A0A1E5QLW7</accession>
<dbReference type="AlphaFoldDB" id="A0A1E5QLW7"/>
<reference evidence="2" key="1">
    <citation type="submission" date="2016-09" db="EMBL/GenBank/DDBJ databases">
        <title>Draft genome of thermotolerant cyanobacterium Desertifilum sp. strain IPPAS B-1220.</title>
        <authorList>
            <person name="Sinetova M.A."/>
            <person name="Bolakhan K."/>
            <person name="Zayadan B.K."/>
            <person name="Mironov K.S."/>
            <person name="Ustinova V."/>
            <person name="Kupriyanova E.V."/>
            <person name="Sidorov R.A."/>
            <person name="Skrypnik A.N."/>
            <person name="Gogoleva N.E."/>
            <person name="Gogolev Y.V."/>
            <person name="Los D.A."/>
        </authorList>
    </citation>
    <scope>NUCLEOTIDE SEQUENCE [LARGE SCALE GENOMIC DNA]</scope>
    <source>
        <strain evidence="2">IPPAS B-1220</strain>
    </source>
</reference>
<dbReference type="OrthoDB" id="573320at2"/>
<gene>
    <name evidence="2" type="ORF">BH720_10175</name>
</gene>
<comment type="caution">
    <text evidence="2">The sequence shown here is derived from an EMBL/GenBank/DDBJ whole genome shotgun (WGS) entry which is preliminary data.</text>
</comment>
<feature type="compositionally biased region" description="Basic and acidic residues" evidence="1">
    <location>
        <begin position="60"/>
        <end position="71"/>
    </location>
</feature>
<evidence type="ECO:0000256" key="1">
    <source>
        <dbReference type="SAM" id="MobiDB-lite"/>
    </source>
</evidence>
<dbReference type="EMBL" id="MJGC01000052">
    <property type="protein sequence ID" value="OEJ75353.1"/>
    <property type="molecule type" value="Genomic_DNA"/>
</dbReference>